<sequence length="66" mass="7488">MASNPVTPRKGVYTLVLLAIWEIWKEWNEIESGALARTWLIRGRDRAVWRTAAAAQAISRPMSYAS</sequence>
<dbReference type="EnsemblPlants" id="OPUNC01G30020.1">
    <property type="protein sequence ID" value="OPUNC01G30020.1"/>
    <property type="gene ID" value="OPUNC01G30020"/>
</dbReference>
<organism evidence="1">
    <name type="scientific">Oryza punctata</name>
    <name type="common">Red rice</name>
    <dbReference type="NCBI Taxonomy" id="4537"/>
    <lineage>
        <taxon>Eukaryota</taxon>
        <taxon>Viridiplantae</taxon>
        <taxon>Streptophyta</taxon>
        <taxon>Embryophyta</taxon>
        <taxon>Tracheophyta</taxon>
        <taxon>Spermatophyta</taxon>
        <taxon>Magnoliopsida</taxon>
        <taxon>Liliopsida</taxon>
        <taxon>Poales</taxon>
        <taxon>Poaceae</taxon>
        <taxon>BOP clade</taxon>
        <taxon>Oryzoideae</taxon>
        <taxon>Oryzeae</taxon>
        <taxon>Oryzinae</taxon>
        <taxon>Oryza</taxon>
    </lineage>
</organism>
<dbReference type="HOGENOM" id="CLU_2835602_0_0_1"/>
<evidence type="ECO:0000313" key="2">
    <source>
        <dbReference type="Proteomes" id="UP000026962"/>
    </source>
</evidence>
<evidence type="ECO:0000313" key="1">
    <source>
        <dbReference type="EnsemblPlants" id="OPUNC01G30020.1"/>
    </source>
</evidence>
<dbReference type="Gramene" id="OPUNC01G30020.1">
    <property type="protein sequence ID" value="OPUNC01G30020.1"/>
    <property type="gene ID" value="OPUNC01G30020"/>
</dbReference>
<reference evidence="1" key="2">
    <citation type="submission" date="2018-05" db="EMBL/GenBank/DDBJ databases">
        <title>OpunRS2 (Oryza punctata Reference Sequence Version 2).</title>
        <authorList>
            <person name="Zhang J."/>
            <person name="Kudrna D."/>
            <person name="Lee S."/>
            <person name="Talag J."/>
            <person name="Welchert J."/>
            <person name="Wing R.A."/>
        </authorList>
    </citation>
    <scope>NUCLEOTIDE SEQUENCE [LARGE SCALE GENOMIC DNA]</scope>
</reference>
<name>A0A0E0JNQ9_ORYPU</name>
<proteinExistence type="predicted"/>
<dbReference type="AlphaFoldDB" id="A0A0E0JNQ9"/>
<accession>A0A0E0JNQ9</accession>
<keyword evidence="2" id="KW-1185">Reference proteome</keyword>
<dbReference type="Proteomes" id="UP000026962">
    <property type="component" value="Chromosome 1"/>
</dbReference>
<protein>
    <submittedName>
        <fullName evidence="1">Uncharacterized protein</fullName>
    </submittedName>
</protein>
<reference evidence="1" key="1">
    <citation type="submission" date="2015-04" db="UniProtKB">
        <authorList>
            <consortium name="EnsemblPlants"/>
        </authorList>
    </citation>
    <scope>IDENTIFICATION</scope>
</reference>